<comment type="caution">
    <text evidence="1">The sequence shown here is derived from an EMBL/GenBank/DDBJ whole genome shotgun (WGS) entry which is preliminary data.</text>
</comment>
<evidence type="ECO:0000313" key="1">
    <source>
        <dbReference type="EMBL" id="CAG8454054.1"/>
    </source>
</evidence>
<organism evidence="1 2">
    <name type="scientific">Ambispora gerdemannii</name>
    <dbReference type="NCBI Taxonomy" id="144530"/>
    <lineage>
        <taxon>Eukaryota</taxon>
        <taxon>Fungi</taxon>
        <taxon>Fungi incertae sedis</taxon>
        <taxon>Mucoromycota</taxon>
        <taxon>Glomeromycotina</taxon>
        <taxon>Glomeromycetes</taxon>
        <taxon>Archaeosporales</taxon>
        <taxon>Ambisporaceae</taxon>
        <taxon>Ambispora</taxon>
    </lineage>
</organism>
<evidence type="ECO:0000313" key="2">
    <source>
        <dbReference type="Proteomes" id="UP000789831"/>
    </source>
</evidence>
<keyword evidence="2" id="KW-1185">Reference proteome</keyword>
<gene>
    <name evidence="1" type="ORF">AGERDE_LOCUS1895</name>
</gene>
<sequence length="53" mass="6049">MIPTKRKKWKVVQGLVAIPRNALVMRGDLILRKGIYEYGTSEDMLVDLCDSVQ</sequence>
<dbReference type="OrthoDB" id="2406748at2759"/>
<accession>A0A9N8YT20</accession>
<dbReference type="AlphaFoldDB" id="A0A9N8YT20"/>
<dbReference type="EMBL" id="CAJVPL010000143">
    <property type="protein sequence ID" value="CAG8454054.1"/>
    <property type="molecule type" value="Genomic_DNA"/>
</dbReference>
<name>A0A9N8YT20_9GLOM</name>
<reference evidence="1" key="1">
    <citation type="submission" date="2021-06" db="EMBL/GenBank/DDBJ databases">
        <authorList>
            <person name="Kallberg Y."/>
            <person name="Tangrot J."/>
            <person name="Rosling A."/>
        </authorList>
    </citation>
    <scope>NUCLEOTIDE SEQUENCE</scope>
    <source>
        <strain evidence="1">MT106</strain>
    </source>
</reference>
<proteinExistence type="predicted"/>
<dbReference type="Proteomes" id="UP000789831">
    <property type="component" value="Unassembled WGS sequence"/>
</dbReference>
<protein>
    <submittedName>
        <fullName evidence="1">7561_t:CDS:1</fullName>
    </submittedName>
</protein>